<feature type="compositionally biased region" description="Acidic residues" evidence="1">
    <location>
        <begin position="103"/>
        <end position="140"/>
    </location>
</feature>
<dbReference type="EMBL" id="JACAZI010000010">
    <property type="protein sequence ID" value="KAF7350282.1"/>
    <property type="molecule type" value="Genomic_DNA"/>
</dbReference>
<evidence type="ECO:0000313" key="2">
    <source>
        <dbReference type="EMBL" id="KAF7350282.1"/>
    </source>
</evidence>
<keyword evidence="3" id="KW-1185">Reference proteome</keyword>
<gene>
    <name evidence="2" type="ORF">MVEN_01332200</name>
</gene>
<sequence length="670" mass="75678">MPVPLDQDVFSRILSHIPDSKTIHTVLCALPKSHEFFSIALRRLCELPVYLDTWDPPAAAASNEVLDYLLGSYEGRGEGIAESLRHLVVAVEHNKYRWPVEPVVEEEEEEDEDEDEEEEEKEEQQVLDEEQEQEEQDVDELEVRVAEDEPEEHVDENEASPLAESIQASEPEEDIDVVAFHDRLPALFKKTRNLRSLDYHSYPGLLLSRESTELLAVYDGLRTFAIDTCLRETPWRGSRPWGDPECWDIEPFLSTLGPSLISLDLRHVSQTMLLTLASHGNIFAMYENLEHLKMDITEGVWDWDGQGSPQRGATEEYVFPSLCLPAVRRFELVVADLTISKARAGPLDLVDCTLLNDLSLDVRQCIGYCAITTLRLFEALSPADFSALSHLEIKDENHTINRQRLTWDLEGEYTFKLEGRFFCGLVQQFLPSLASLVSLWSTNVFFFLEKAVAELWDDSASTDFDSTLDKAAWRASLKAILSQLESLRAGFGAMDAAEVGLILSCCDPTKLRQFGFTWAWKKHGRDEPISPELLAHLSRFPKLTDVHILFPRPETQVSGAPDPTIDPRTVRDVAAIFKCNGSICRVGIANSVVWERQPLAMAIATADPGVLLVSDGSAAPNPEVPRFYHMAKYTRKGETPWVHDDNTTPVRPRRGEEIGQLRDLLKRILE</sequence>
<organism evidence="2 3">
    <name type="scientific">Mycena venus</name>
    <dbReference type="NCBI Taxonomy" id="2733690"/>
    <lineage>
        <taxon>Eukaryota</taxon>
        <taxon>Fungi</taxon>
        <taxon>Dikarya</taxon>
        <taxon>Basidiomycota</taxon>
        <taxon>Agaricomycotina</taxon>
        <taxon>Agaricomycetes</taxon>
        <taxon>Agaricomycetidae</taxon>
        <taxon>Agaricales</taxon>
        <taxon>Marasmiineae</taxon>
        <taxon>Mycenaceae</taxon>
        <taxon>Mycena</taxon>
    </lineage>
</organism>
<evidence type="ECO:0000256" key="1">
    <source>
        <dbReference type="SAM" id="MobiDB-lite"/>
    </source>
</evidence>
<dbReference type="AlphaFoldDB" id="A0A8H6Y063"/>
<dbReference type="Proteomes" id="UP000620124">
    <property type="component" value="Unassembled WGS sequence"/>
</dbReference>
<proteinExistence type="predicted"/>
<protein>
    <submittedName>
        <fullName evidence="2">Uncharacterized protein</fullName>
    </submittedName>
</protein>
<evidence type="ECO:0000313" key="3">
    <source>
        <dbReference type="Proteomes" id="UP000620124"/>
    </source>
</evidence>
<accession>A0A8H6Y063</accession>
<feature type="compositionally biased region" description="Acidic residues" evidence="1">
    <location>
        <begin position="148"/>
        <end position="158"/>
    </location>
</feature>
<dbReference type="OrthoDB" id="3015518at2759"/>
<reference evidence="2" key="1">
    <citation type="submission" date="2020-05" db="EMBL/GenBank/DDBJ databases">
        <title>Mycena genomes resolve the evolution of fungal bioluminescence.</title>
        <authorList>
            <person name="Tsai I.J."/>
        </authorList>
    </citation>
    <scope>NUCLEOTIDE SEQUENCE</scope>
    <source>
        <strain evidence="2">CCC161011</strain>
    </source>
</reference>
<feature type="region of interest" description="Disordered" evidence="1">
    <location>
        <begin position="100"/>
        <end position="169"/>
    </location>
</feature>
<name>A0A8H6Y063_9AGAR</name>
<comment type="caution">
    <text evidence="2">The sequence shown here is derived from an EMBL/GenBank/DDBJ whole genome shotgun (WGS) entry which is preliminary data.</text>
</comment>